<evidence type="ECO:0000256" key="1">
    <source>
        <dbReference type="ARBA" id="ARBA00009998"/>
    </source>
</evidence>
<reference evidence="7 8" key="1">
    <citation type="submission" date="2022-09" db="EMBL/GenBank/DDBJ databases">
        <title>Draft genome of isolate Be4.</title>
        <authorList>
            <person name="Sanchez-Castro I."/>
            <person name="Martinez-Rodriguez P."/>
            <person name="Descostes M."/>
            <person name="Merroun M."/>
        </authorList>
    </citation>
    <scope>NUCLEOTIDE SEQUENCE [LARGE SCALE GENOMIC DNA]</scope>
    <source>
        <strain evidence="7 8">Be4</strain>
    </source>
</reference>
<keyword evidence="3 6" id="KW-0540">Nuclease</keyword>
<name>A0ABT2PH38_9BURK</name>
<comment type="function">
    <text evidence="6">Bidirectionally degrades single-stranded DNA into large acid-insoluble oligonucleotides, which are then degraded further into small acid-soluble oligonucleotides.</text>
</comment>
<dbReference type="InterPro" id="IPR037004">
    <property type="entry name" value="Exonuc_VII_ssu_sf"/>
</dbReference>
<evidence type="ECO:0000256" key="6">
    <source>
        <dbReference type="HAMAP-Rule" id="MF_00337"/>
    </source>
</evidence>
<comment type="subunit">
    <text evidence="6">Heterooligomer composed of large and small subunits.</text>
</comment>
<evidence type="ECO:0000256" key="5">
    <source>
        <dbReference type="ARBA" id="ARBA00022839"/>
    </source>
</evidence>
<dbReference type="HAMAP" id="MF_00337">
    <property type="entry name" value="Exonuc_7_S"/>
    <property type="match status" value="1"/>
</dbReference>
<dbReference type="PANTHER" id="PTHR34137:SF1">
    <property type="entry name" value="EXODEOXYRIBONUCLEASE 7 SMALL SUBUNIT"/>
    <property type="match status" value="1"/>
</dbReference>
<dbReference type="PANTHER" id="PTHR34137">
    <property type="entry name" value="EXODEOXYRIBONUCLEASE 7 SMALL SUBUNIT"/>
    <property type="match status" value="1"/>
</dbReference>
<dbReference type="EMBL" id="JAODYH010000003">
    <property type="protein sequence ID" value="MCT9809758.1"/>
    <property type="molecule type" value="Genomic_DNA"/>
</dbReference>
<evidence type="ECO:0000256" key="4">
    <source>
        <dbReference type="ARBA" id="ARBA00022801"/>
    </source>
</evidence>
<evidence type="ECO:0000256" key="2">
    <source>
        <dbReference type="ARBA" id="ARBA00022490"/>
    </source>
</evidence>
<evidence type="ECO:0000313" key="8">
    <source>
        <dbReference type="Proteomes" id="UP001525968"/>
    </source>
</evidence>
<dbReference type="Gene3D" id="1.10.287.1040">
    <property type="entry name" value="Exonuclease VII, small subunit"/>
    <property type="match status" value="1"/>
</dbReference>
<dbReference type="PIRSF" id="PIRSF006488">
    <property type="entry name" value="Exonuc_VII_S"/>
    <property type="match status" value="1"/>
</dbReference>
<gene>
    <name evidence="6 7" type="primary">xseB</name>
    <name evidence="7" type="ORF">N0K08_03870</name>
</gene>
<accession>A0ABT2PH38</accession>
<dbReference type="InterPro" id="IPR003761">
    <property type="entry name" value="Exonuc_VII_S"/>
</dbReference>
<dbReference type="NCBIfam" id="TIGR01280">
    <property type="entry name" value="xseB"/>
    <property type="match status" value="1"/>
</dbReference>
<evidence type="ECO:0000313" key="7">
    <source>
        <dbReference type="EMBL" id="MCT9809758.1"/>
    </source>
</evidence>
<keyword evidence="8" id="KW-1185">Reference proteome</keyword>
<dbReference type="Pfam" id="PF02609">
    <property type="entry name" value="Exonuc_VII_S"/>
    <property type="match status" value="1"/>
</dbReference>
<keyword evidence="5 6" id="KW-0269">Exonuclease</keyword>
<comment type="caution">
    <text evidence="7">The sequence shown here is derived from an EMBL/GenBank/DDBJ whole genome shotgun (WGS) entry which is preliminary data.</text>
</comment>
<dbReference type="Proteomes" id="UP001525968">
    <property type="component" value="Unassembled WGS sequence"/>
</dbReference>
<proteinExistence type="inferred from homology"/>
<protein>
    <recommendedName>
        <fullName evidence="6">Exodeoxyribonuclease 7 small subunit</fullName>
        <ecNumber evidence="6">3.1.11.6</ecNumber>
    </recommendedName>
    <alternativeName>
        <fullName evidence="6">Exodeoxyribonuclease VII small subunit</fullName>
        <shortName evidence="6">Exonuclease VII small subunit</shortName>
    </alternativeName>
</protein>
<keyword evidence="2 6" id="KW-0963">Cytoplasm</keyword>
<dbReference type="GO" id="GO:0008855">
    <property type="term" value="F:exodeoxyribonuclease VII activity"/>
    <property type="evidence" value="ECO:0007669"/>
    <property type="project" value="UniProtKB-EC"/>
</dbReference>
<comment type="catalytic activity">
    <reaction evidence="6">
        <text>Exonucleolytic cleavage in either 5'- to 3'- or 3'- to 5'-direction to yield nucleoside 5'-phosphates.</text>
        <dbReference type="EC" id="3.1.11.6"/>
    </reaction>
</comment>
<dbReference type="EC" id="3.1.11.6" evidence="6"/>
<comment type="subcellular location">
    <subcellularLocation>
        <location evidence="6">Cytoplasm</location>
    </subcellularLocation>
</comment>
<keyword evidence="4 6" id="KW-0378">Hydrolase</keyword>
<organism evidence="7 8">
    <name type="scientific">Acidovorax bellezanensis</name>
    <dbReference type="NCBI Taxonomy" id="2976702"/>
    <lineage>
        <taxon>Bacteria</taxon>
        <taxon>Pseudomonadati</taxon>
        <taxon>Pseudomonadota</taxon>
        <taxon>Betaproteobacteria</taxon>
        <taxon>Burkholderiales</taxon>
        <taxon>Comamonadaceae</taxon>
        <taxon>Acidovorax</taxon>
    </lineage>
</organism>
<evidence type="ECO:0000256" key="3">
    <source>
        <dbReference type="ARBA" id="ARBA00022722"/>
    </source>
</evidence>
<comment type="similarity">
    <text evidence="1 6">Belongs to the XseB family.</text>
</comment>
<dbReference type="SUPFAM" id="SSF116842">
    <property type="entry name" value="XseB-like"/>
    <property type="match status" value="1"/>
</dbReference>
<sequence>MPKASAAKTTPSEPSSYEAALEELEQLIARIESGQLPLDQMLSGYQRAATLLAYCRKQLDAVQDQIQLLDEGTLQPWSQE</sequence>
<dbReference type="RefSeq" id="WP_261498716.1">
    <property type="nucleotide sequence ID" value="NZ_JAODYH010000003.1"/>
</dbReference>